<name>D3B875_HETP5</name>
<feature type="region of interest" description="Disordered" evidence="1">
    <location>
        <begin position="119"/>
        <end position="189"/>
    </location>
</feature>
<dbReference type="GeneID" id="31360153"/>
<sequence>MISENGVVANGTENAPTFEEEVNESIRAMSEQFAHRDTKGTIRERYSKKYNADLPKASDVFDLDSALQLQSYSDHQVITHAYSNLDDEDIEEELDMELGNNDDDDYDYYEEDYYEDEMIDDDIDDDDDLQDHYEYNKYSNSHGKLPIPTTVNGGSGSGNNNNSSSSNNSGNNSNNRNRNKVNINNKNNINNYYYNNYNYKYKQVTKCQ</sequence>
<organism evidence="2 3">
    <name type="scientific">Heterostelium pallidum (strain ATCC 26659 / Pp 5 / PN500)</name>
    <name type="common">Cellular slime mold</name>
    <name type="synonym">Polysphondylium pallidum</name>
    <dbReference type="NCBI Taxonomy" id="670386"/>
    <lineage>
        <taxon>Eukaryota</taxon>
        <taxon>Amoebozoa</taxon>
        <taxon>Evosea</taxon>
        <taxon>Eumycetozoa</taxon>
        <taxon>Dictyostelia</taxon>
        <taxon>Acytosteliales</taxon>
        <taxon>Acytosteliaceae</taxon>
        <taxon>Heterostelium</taxon>
    </lineage>
</organism>
<dbReference type="InParanoid" id="D3B875"/>
<comment type="caution">
    <text evidence="2">The sequence shown here is derived from an EMBL/GenBank/DDBJ whole genome shotgun (WGS) entry which is preliminary data.</text>
</comment>
<reference evidence="2 3" key="1">
    <citation type="journal article" date="2011" name="Genome Res.">
        <title>Phylogeny-wide analysis of social amoeba genomes highlights ancient origins for complex intercellular communication.</title>
        <authorList>
            <person name="Heidel A.J."/>
            <person name="Lawal H.M."/>
            <person name="Felder M."/>
            <person name="Schilde C."/>
            <person name="Helps N.R."/>
            <person name="Tunggal B."/>
            <person name="Rivero F."/>
            <person name="John U."/>
            <person name="Schleicher M."/>
            <person name="Eichinger L."/>
            <person name="Platzer M."/>
            <person name="Noegel A.A."/>
            <person name="Schaap P."/>
            <person name="Gloeckner G."/>
        </authorList>
    </citation>
    <scope>NUCLEOTIDE SEQUENCE [LARGE SCALE GENOMIC DNA]</scope>
    <source>
        <strain evidence="3">ATCC 26659 / Pp 5 / PN500</strain>
    </source>
</reference>
<gene>
    <name evidence="2" type="ORF">PPL_04666</name>
</gene>
<evidence type="ECO:0000313" key="3">
    <source>
        <dbReference type="Proteomes" id="UP000001396"/>
    </source>
</evidence>
<accession>D3B875</accession>
<protein>
    <submittedName>
        <fullName evidence="2">Uncharacterized protein</fullName>
    </submittedName>
</protein>
<feature type="compositionally biased region" description="Acidic residues" evidence="1">
    <location>
        <begin position="119"/>
        <end position="129"/>
    </location>
</feature>
<dbReference type="Proteomes" id="UP000001396">
    <property type="component" value="Unassembled WGS sequence"/>
</dbReference>
<dbReference type="EMBL" id="ADBJ01000020">
    <property type="protein sequence ID" value="EFA82243.1"/>
    <property type="molecule type" value="Genomic_DNA"/>
</dbReference>
<dbReference type="RefSeq" id="XP_020434360.1">
    <property type="nucleotide sequence ID" value="XM_020575565.1"/>
</dbReference>
<dbReference type="AlphaFoldDB" id="D3B875"/>
<evidence type="ECO:0000313" key="2">
    <source>
        <dbReference type="EMBL" id="EFA82243.1"/>
    </source>
</evidence>
<proteinExistence type="predicted"/>
<feature type="compositionally biased region" description="Low complexity" evidence="1">
    <location>
        <begin position="158"/>
        <end position="189"/>
    </location>
</feature>
<evidence type="ECO:0000256" key="1">
    <source>
        <dbReference type="SAM" id="MobiDB-lite"/>
    </source>
</evidence>
<keyword evidence="3" id="KW-1185">Reference proteome</keyword>